<evidence type="ECO:0000313" key="3">
    <source>
        <dbReference type="Proteomes" id="UP000318585"/>
    </source>
</evidence>
<protein>
    <submittedName>
        <fullName evidence="2">Uncharacterized protein</fullName>
    </submittedName>
</protein>
<comment type="caution">
    <text evidence="2">The sequence shown here is derived from an EMBL/GenBank/DDBJ whole genome shotgun (WGS) entry which is preliminary data.</text>
</comment>
<keyword evidence="1" id="KW-0472">Membrane</keyword>
<keyword evidence="1" id="KW-1133">Transmembrane helix</keyword>
<dbReference type="EMBL" id="VJZR01000001">
    <property type="protein sequence ID" value="TRX23757.1"/>
    <property type="molecule type" value="Genomic_DNA"/>
</dbReference>
<evidence type="ECO:0000256" key="1">
    <source>
        <dbReference type="SAM" id="Phobius"/>
    </source>
</evidence>
<reference evidence="2 3" key="1">
    <citation type="submission" date="2019-07" db="EMBL/GenBank/DDBJ databases">
        <title>Novel species of Flavobacterium.</title>
        <authorList>
            <person name="Liu Q."/>
            <person name="Xin Y.-H."/>
        </authorList>
    </citation>
    <scope>NUCLEOTIDE SEQUENCE [LARGE SCALE GENOMIC DNA]</scope>
    <source>
        <strain evidence="2 3">LB3P56</strain>
    </source>
</reference>
<sequence length="236" mass="28289">MKLTPQQIDHLYLFTRQHYVEWYDLQSELVDHLANAIETQWQENPKLTFDEALNIEFKKFGVFGFMGVVEEKQKFLGKKYNRLVLSHIKEFFTLPKILLTITATWALFLLFKWSRFNGEFLLFFYVLLIGFAFYAIIKNRIQRKQQINKNQKRWLFEEIMNQYGSFIGAIVFPLNFLLNIFNHGNRFLSNDYGIGFTSFFLVLMTFLLYVMFVLIPSKSKEYLIQTYPEYGLTKQH</sequence>
<name>A0A553CTD2_9FLAO</name>
<dbReference type="AlphaFoldDB" id="A0A553CTD2"/>
<gene>
    <name evidence="2" type="ORF">FNW17_00855</name>
</gene>
<evidence type="ECO:0000313" key="2">
    <source>
        <dbReference type="EMBL" id="TRX23757.1"/>
    </source>
</evidence>
<feature type="transmembrane region" description="Helical" evidence="1">
    <location>
        <begin position="120"/>
        <end position="137"/>
    </location>
</feature>
<keyword evidence="1" id="KW-0812">Transmembrane</keyword>
<dbReference type="OrthoDB" id="662673at2"/>
<feature type="transmembrane region" description="Helical" evidence="1">
    <location>
        <begin position="158"/>
        <end position="181"/>
    </location>
</feature>
<dbReference type="Proteomes" id="UP000318585">
    <property type="component" value="Unassembled WGS sequence"/>
</dbReference>
<feature type="transmembrane region" description="Helical" evidence="1">
    <location>
        <begin position="193"/>
        <end position="215"/>
    </location>
</feature>
<feature type="transmembrane region" description="Helical" evidence="1">
    <location>
        <begin position="97"/>
        <end position="114"/>
    </location>
</feature>
<dbReference type="RefSeq" id="WP_143391285.1">
    <property type="nucleotide sequence ID" value="NZ_VJZQ01000020.1"/>
</dbReference>
<keyword evidence="3" id="KW-1185">Reference proteome</keyword>
<proteinExistence type="predicted"/>
<organism evidence="2 3">
    <name type="scientific">Flavobacterium franklandianum</name>
    <dbReference type="NCBI Taxonomy" id="2594430"/>
    <lineage>
        <taxon>Bacteria</taxon>
        <taxon>Pseudomonadati</taxon>
        <taxon>Bacteroidota</taxon>
        <taxon>Flavobacteriia</taxon>
        <taxon>Flavobacteriales</taxon>
        <taxon>Flavobacteriaceae</taxon>
        <taxon>Flavobacterium</taxon>
    </lineage>
</organism>
<accession>A0A553CTD2</accession>